<dbReference type="EMBL" id="JACHXA010000003">
    <property type="protein sequence ID" value="MBB3064934.1"/>
    <property type="molecule type" value="Genomic_DNA"/>
</dbReference>
<evidence type="ECO:0000313" key="12">
    <source>
        <dbReference type="EMBL" id="MBB3064934.1"/>
    </source>
</evidence>
<dbReference type="PROSITE" id="PS50893">
    <property type="entry name" value="ABC_TRANSPORTER_2"/>
    <property type="match status" value="1"/>
</dbReference>
<evidence type="ECO:0000256" key="7">
    <source>
        <dbReference type="ARBA" id="ARBA00022967"/>
    </source>
</evidence>
<keyword evidence="3" id="KW-0547">Nucleotide-binding</keyword>
<dbReference type="Gene3D" id="3.40.50.300">
    <property type="entry name" value="P-loop containing nucleotide triphosphate hydrolases"/>
    <property type="match status" value="1"/>
</dbReference>
<dbReference type="GO" id="GO:0016887">
    <property type="term" value="F:ATP hydrolysis activity"/>
    <property type="evidence" value="ECO:0007669"/>
    <property type="project" value="InterPro"/>
</dbReference>
<keyword evidence="8" id="KW-0406">Ion transport</keyword>
<evidence type="ECO:0000256" key="5">
    <source>
        <dbReference type="ARBA" id="ARBA00022840"/>
    </source>
</evidence>
<dbReference type="GO" id="GO:0006829">
    <property type="term" value="P:zinc ion transport"/>
    <property type="evidence" value="ECO:0007669"/>
    <property type="project" value="UniProtKB-KW"/>
</dbReference>
<keyword evidence="9" id="KW-0472">Membrane</keyword>
<dbReference type="SMART" id="SM00382">
    <property type="entry name" value="AAA"/>
    <property type="match status" value="1"/>
</dbReference>
<evidence type="ECO:0000256" key="3">
    <source>
        <dbReference type="ARBA" id="ARBA00022741"/>
    </source>
</evidence>
<gene>
    <name evidence="12" type="ORF">FHR98_001213</name>
</gene>
<keyword evidence="1" id="KW-0813">Transport</keyword>
<dbReference type="EC" id="3.6.3.-" evidence="12"/>
<keyword evidence="7" id="KW-1278">Translocase</keyword>
<dbReference type="SUPFAM" id="SSF52540">
    <property type="entry name" value="P-loop containing nucleoside triphosphate hydrolases"/>
    <property type="match status" value="1"/>
</dbReference>
<keyword evidence="4" id="KW-0862">Zinc</keyword>
<comment type="caution">
    <text evidence="12">The sequence shown here is derived from an EMBL/GenBank/DDBJ whole genome shotgun (WGS) entry which is preliminary data.</text>
</comment>
<dbReference type="InterPro" id="IPR027417">
    <property type="entry name" value="P-loop_NTPase"/>
</dbReference>
<keyword evidence="6" id="KW-0864">Zinc transport</keyword>
<evidence type="ECO:0000256" key="9">
    <source>
        <dbReference type="ARBA" id="ARBA00023136"/>
    </source>
</evidence>
<keyword evidence="5 12" id="KW-0067">ATP-binding</keyword>
<dbReference type="InterPro" id="IPR017871">
    <property type="entry name" value="ABC_transporter-like_CS"/>
</dbReference>
<reference evidence="12 13" key="1">
    <citation type="submission" date="2020-08" db="EMBL/GenBank/DDBJ databases">
        <title>Genomic Encyclopedia of Type Strains, Phase III (KMG-III): the genomes of soil and plant-associated and newly described type strains.</title>
        <authorList>
            <person name="Whitman W."/>
        </authorList>
    </citation>
    <scope>NUCLEOTIDE SEQUENCE [LARGE SCALE GENOMIC DNA]</scope>
    <source>
        <strain evidence="12 13">CECT 8803</strain>
    </source>
</reference>
<evidence type="ECO:0000256" key="4">
    <source>
        <dbReference type="ARBA" id="ARBA00022833"/>
    </source>
</evidence>
<evidence type="ECO:0000256" key="2">
    <source>
        <dbReference type="ARBA" id="ARBA00022475"/>
    </source>
</evidence>
<protein>
    <submittedName>
        <fullName evidence="12">Zinc transport system ATP-binding protein</fullName>
        <ecNumber evidence="12">3.6.3.-</ecNumber>
    </submittedName>
</protein>
<feature type="domain" description="ABC transporter" evidence="11">
    <location>
        <begin position="12"/>
        <end position="227"/>
    </location>
</feature>
<proteinExistence type="predicted"/>
<dbReference type="Proteomes" id="UP000581135">
    <property type="component" value="Unassembled WGS sequence"/>
</dbReference>
<dbReference type="Pfam" id="PF00005">
    <property type="entry name" value="ABC_tran"/>
    <property type="match status" value="1"/>
</dbReference>
<evidence type="ECO:0000313" key="13">
    <source>
        <dbReference type="Proteomes" id="UP000581135"/>
    </source>
</evidence>
<dbReference type="PANTHER" id="PTHR42734">
    <property type="entry name" value="METAL TRANSPORT SYSTEM ATP-BINDING PROTEIN TM_0124-RELATED"/>
    <property type="match status" value="1"/>
</dbReference>
<dbReference type="GO" id="GO:0010043">
    <property type="term" value="P:response to zinc ion"/>
    <property type="evidence" value="ECO:0007669"/>
    <property type="project" value="TreeGrafter"/>
</dbReference>
<dbReference type="PROSITE" id="PS00211">
    <property type="entry name" value="ABC_TRANSPORTER_1"/>
    <property type="match status" value="1"/>
</dbReference>
<name>A0A839ST36_9PROT</name>
<dbReference type="AlphaFoldDB" id="A0A839ST36"/>
<dbReference type="InterPro" id="IPR050153">
    <property type="entry name" value="Metal_Ion_Import_ABC"/>
</dbReference>
<accession>A0A839ST36</accession>
<evidence type="ECO:0000259" key="11">
    <source>
        <dbReference type="PROSITE" id="PS50893"/>
    </source>
</evidence>
<evidence type="ECO:0000256" key="8">
    <source>
        <dbReference type="ARBA" id="ARBA00023065"/>
    </source>
</evidence>
<dbReference type="PANTHER" id="PTHR42734:SF9">
    <property type="entry name" value="ZINC IMPORT ATP-BINDING PROTEIN ZNUC"/>
    <property type="match status" value="1"/>
</dbReference>
<evidence type="ECO:0000256" key="6">
    <source>
        <dbReference type="ARBA" id="ARBA00022906"/>
    </source>
</evidence>
<sequence>MTSPTDEGPVLVTLEGVGLSLSGNGILKGLDLTIERREILTVVGPNGAGKTSLARLVLGLVKPTSGRITKRKDLKIGYVPQRFSIDPVIPITVARFLALPRPAPAETLRACLSEVGIERLVDRPIQSLSGGEFQRVLLARALLREPDLLVLDEPVQQVDFSGQVELYERIANLRDRHGCGILLISHDLHLVMARTDRVICLNHHICCSGAPEAVSQHPEYLSLFGKRAASVMAFYSHEHDHRHGLAGEVLPKDTRSHQKADHGNSEGEQA</sequence>
<keyword evidence="12" id="KW-0378">Hydrolase</keyword>
<keyword evidence="2" id="KW-1003">Cell membrane</keyword>
<dbReference type="NCBIfam" id="NF007090">
    <property type="entry name" value="PRK09544.1"/>
    <property type="match status" value="1"/>
</dbReference>
<evidence type="ECO:0000256" key="1">
    <source>
        <dbReference type="ARBA" id="ARBA00022448"/>
    </source>
</evidence>
<evidence type="ECO:0000256" key="10">
    <source>
        <dbReference type="SAM" id="MobiDB-lite"/>
    </source>
</evidence>
<organism evidence="12 13">
    <name type="scientific">Limibacillus halophilus</name>
    <dbReference type="NCBI Taxonomy" id="1579333"/>
    <lineage>
        <taxon>Bacteria</taxon>
        <taxon>Pseudomonadati</taxon>
        <taxon>Pseudomonadota</taxon>
        <taxon>Alphaproteobacteria</taxon>
        <taxon>Rhodospirillales</taxon>
        <taxon>Rhodovibrionaceae</taxon>
        <taxon>Limibacillus</taxon>
    </lineage>
</organism>
<dbReference type="RefSeq" id="WP_183415757.1">
    <property type="nucleotide sequence ID" value="NZ_JACHXA010000003.1"/>
</dbReference>
<dbReference type="FunFam" id="3.40.50.300:FF:000392">
    <property type="entry name" value="Zinc import ATP-binding protein ZnuC"/>
    <property type="match status" value="1"/>
</dbReference>
<dbReference type="InterPro" id="IPR003593">
    <property type="entry name" value="AAA+_ATPase"/>
</dbReference>
<dbReference type="InterPro" id="IPR003439">
    <property type="entry name" value="ABC_transporter-like_ATP-bd"/>
</dbReference>
<feature type="region of interest" description="Disordered" evidence="10">
    <location>
        <begin position="247"/>
        <end position="270"/>
    </location>
</feature>
<keyword evidence="13" id="KW-1185">Reference proteome</keyword>
<dbReference type="GO" id="GO:0005524">
    <property type="term" value="F:ATP binding"/>
    <property type="evidence" value="ECO:0007669"/>
    <property type="project" value="UniProtKB-KW"/>
</dbReference>